<organism evidence="8 11">
    <name type="scientific">Archaeoglobus fulgidus</name>
    <dbReference type="NCBI Taxonomy" id="2234"/>
    <lineage>
        <taxon>Archaea</taxon>
        <taxon>Methanobacteriati</taxon>
        <taxon>Methanobacteriota</taxon>
        <taxon>Archaeoglobi</taxon>
        <taxon>Archaeoglobales</taxon>
        <taxon>Archaeoglobaceae</taxon>
        <taxon>Archaeoglobus</taxon>
    </lineage>
</organism>
<protein>
    <submittedName>
        <fullName evidence="8">Hdr-like menaquinol oxidoreductase iron-sulfur subunit 2</fullName>
    </submittedName>
</protein>
<accession>A0A117KLE8</accession>
<evidence type="ECO:0000256" key="3">
    <source>
        <dbReference type="ARBA" id="ARBA00022723"/>
    </source>
</evidence>
<feature type="non-terminal residue" evidence="8">
    <location>
        <position position="142"/>
    </location>
</feature>
<dbReference type="EMBL" id="LGEQ01000063">
    <property type="protein sequence ID" value="KUJ92608.1"/>
    <property type="molecule type" value="Genomic_DNA"/>
</dbReference>
<sequence>MEEMPERIEIKQKFPSWREMLKPVKEFEEGRLSYLSLPKQVDSEWFKMPFGDVERDFHDLKLPENWKEIFLEAMKDTLEKNRSFKLFMDICVRCGACADKCHYYIGTGDPKNMPVARAELIRSVYRRYFTPAGKFFGEWAGA</sequence>
<dbReference type="AlphaFoldDB" id="A0A117KLE8"/>
<reference evidence="10 11" key="2">
    <citation type="journal article" date="2015" name="MBio">
        <title>Genome-Resolved Metagenomic Analysis Reveals Roles for Candidate Phyla and Other Microbial Community Members in Biogeochemical Transformations in Oil Reservoirs.</title>
        <authorList>
            <person name="Hu P."/>
            <person name="Tom L."/>
            <person name="Singh A."/>
            <person name="Thomas B.C."/>
            <person name="Baker B.J."/>
            <person name="Piceno Y.M."/>
            <person name="Andersen G.L."/>
            <person name="Banfield J.F."/>
        </authorList>
    </citation>
    <scope>NUCLEOTIDE SEQUENCE [LARGE SCALE GENOMIC DNA]</scope>
</reference>
<evidence type="ECO:0000256" key="4">
    <source>
        <dbReference type="ARBA" id="ARBA00022982"/>
    </source>
</evidence>
<keyword evidence="2" id="KW-0004">4Fe-4S</keyword>
<keyword evidence="4" id="KW-0249">Electron transport</keyword>
<dbReference type="InterPro" id="IPR017896">
    <property type="entry name" value="4Fe4S_Fe-S-bd"/>
</dbReference>
<dbReference type="SUPFAM" id="SSF46548">
    <property type="entry name" value="alpha-helical ferredoxin"/>
    <property type="match status" value="1"/>
</dbReference>
<dbReference type="PROSITE" id="PS51379">
    <property type="entry name" value="4FE4S_FER_2"/>
    <property type="match status" value="1"/>
</dbReference>
<evidence type="ECO:0000256" key="5">
    <source>
        <dbReference type="ARBA" id="ARBA00023004"/>
    </source>
</evidence>
<evidence type="ECO:0000256" key="6">
    <source>
        <dbReference type="ARBA" id="ARBA00023014"/>
    </source>
</evidence>
<keyword evidence="1" id="KW-0813">Transport</keyword>
<evidence type="ECO:0000313" key="10">
    <source>
        <dbReference type="Proteomes" id="UP000054015"/>
    </source>
</evidence>
<feature type="domain" description="4Fe-4S ferredoxin-type" evidence="7">
    <location>
        <begin position="82"/>
        <end position="111"/>
    </location>
</feature>
<reference evidence="8" key="1">
    <citation type="journal article" date="2015" name="MBio">
        <title>Genome-resolved metagenomic analysis reveals roles for candidate phyla and other microbial community members in biogeochemical transformations in oil reservoirs.</title>
        <authorList>
            <person name="Hu P."/>
            <person name="Tom L."/>
            <person name="Singh A."/>
            <person name="Thomas B.C."/>
            <person name="Baker B.J."/>
            <person name="Piceno Y.M."/>
            <person name="Andersen G.L."/>
            <person name="Banfield J.F."/>
        </authorList>
    </citation>
    <scope>NUCLEOTIDE SEQUENCE [LARGE SCALE GENOMIC DNA]</scope>
    <source>
        <strain evidence="9">49_2300</strain>
        <strain evidence="8">49_95</strain>
    </source>
</reference>
<keyword evidence="3" id="KW-0479">Metal-binding</keyword>
<evidence type="ECO:0000256" key="2">
    <source>
        <dbReference type="ARBA" id="ARBA00022485"/>
    </source>
</evidence>
<dbReference type="PANTHER" id="PTHR43551">
    <property type="entry name" value="FUMARATE REDUCTASE IRON-SULFUR SUBUNIT"/>
    <property type="match status" value="1"/>
</dbReference>
<evidence type="ECO:0000256" key="1">
    <source>
        <dbReference type="ARBA" id="ARBA00022448"/>
    </source>
</evidence>
<name>A0A117KLE8_ARCFL</name>
<evidence type="ECO:0000313" key="11">
    <source>
        <dbReference type="Proteomes" id="UP000054307"/>
    </source>
</evidence>
<comment type="caution">
    <text evidence="8">The sequence shown here is derived from an EMBL/GenBank/DDBJ whole genome shotgun (WGS) entry which is preliminary data.</text>
</comment>
<dbReference type="Proteomes" id="UP000054015">
    <property type="component" value="Unassembled WGS sequence"/>
</dbReference>
<proteinExistence type="predicted"/>
<dbReference type="GO" id="GO:0051539">
    <property type="term" value="F:4 iron, 4 sulfur cluster binding"/>
    <property type="evidence" value="ECO:0007669"/>
    <property type="project" value="UniProtKB-KW"/>
</dbReference>
<dbReference type="PANTHER" id="PTHR43551:SF1">
    <property type="entry name" value="HETERODISULFIDE REDUCTASE"/>
    <property type="match status" value="1"/>
</dbReference>
<keyword evidence="5" id="KW-0408">Iron</keyword>
<dbReference type="GO" id="GO:0046872">
    <property type="term" value="F:metal ion binding"/>
    <property type="evidence" value="ECO:0007669"/>
    <property type="project" value="UniProtKB-KW"/>
</dbReference>
<evidence type="ECO:0000313" key="8">
    <source>
        <dbReference type="EMBL" id="KUJ92608.1"/>
    </source>
</evidence>
<dbReference type="Proteomes" id="UP000054307">
    <property type="component" value="Unassembled WGS sequence"/>
</dbReference>
<evidence type="ECO:0000313" key="9">
    <source>
        <dbReference type="EMBL" id="KUK05773.1"/>
    </source>
</evidence>
<gene>
    <name evidence="8" type="ORF">XD40_2190</name>
    <name evidence="9" type="ORF">XD48_1999</name>
</gene>
<evidence type="ECO:0000259" key="7">
    <source>
        <dbReference type="PROSITE" id="PS51379"/>
    </source>
</evidence>
<keyword evidence="6" id="KW-0411">Iron-sulfur</keyword>
<dbReference type="EMBL" id="LGEX01000079">
    <property type="protein sequence ID" value="KUK05773.1"/>
    <property type="molecule type" value="Genomic_DNA"/>
</dbReference>